<dbReference type="SUPFAM" id="SSF51556">
    <property type="entry name" value="Metallo-dependent hydrolases"/>
    <property type="match status" value="1"/>
</dbReference>
<evidence type="ECO:0008006" key="2">
    <source>
        <dbReference type="Google" id="ProtNLM"/>
    </source>
</evidence>
<dbReference type="InterPro" id="IPR001130">
    <property type="entry name" value="TatD-like"/>
</dbReference>
<gene>
    <name evidence="1" type="ORF">LCGC14_2130310</name>
</gene>
<evidence type="ECO:0000313" key="1">
    <source>
        <dbReference type="EMBL" id="KKL67905.1"/>
    </source>
</evidence>
<dbReference type="Gene3D" id="3.20.20.140">
    <property type="entry name" value="Metal-dependent hydrolases"/>
    <property type="match status" value="1"/>
</dbReference>
<name>A0A0F9GEP7_9ZZZZ</name>
<proteinExistence type="predicted"/>
<dbReference type="PANTHER" id="PTHR42658">
    <property type="entry name" value="HYDROLASE TATD"/>
    <property type="match status" value="1"/>
</dbReference>
<dbReference type="GO" id="GO:0016788">
    <property type="term" value="F:hydrolase activity, acting on ester bonds"/>
    <property type="evidence" value="ECO:0007669"/>
    <property type="project" value="InterPro"/>
</dbReference>
<protein>
    <recommendedName>
        <fullName evidence="2">Amidohydrolase-related domain-containing protein</fullName>
    </recommendedName>
</protein>
<accession>A0A0F9GEP7</accession>
<dbReference type="InterPro" id="IPR012022">
    <property type="entry name" value="UCP005295"/>
</dbReference>
<dbReference type="InterPro" id="IPR032466">
    <property type="entry name" value="Metal_Hydrolase"/>
</dbReference>
<dbReference type="Pfam" id="PF01026">
    <property type="entry name" value="TatD_DNase"/>
    <property type="match status" value="1"/>
</dbReference>
<dbReference type="PANTHER" id="PTHR42658:SF1">
    <property type="entry name" value="HYDROLASE TATD"/>
    <property type="match status" value="1"/>
</dbReference>
<reference evidence="1" key="1">
    <citation type="journal article" date="2015" name="Nature">
        <title>Complex archaea that bridge the gap between prokaryotes and eukaryotes.</title>
        <authorList>
            <person name="Spang A."/>
            <person name="Saw J.H."/>
            <person name="Jorgensen S.L."/>
            <person name="Zaremba-Niedzwiedzka K."/>
            <person name="Martijn J."/>
            <person name="Lind A.E."/>
            <person name="van Eijk R."/>
            <person name="Schleper C."/>
            <person name="Guy L."/>
            <person name="Ettema T.J."/>
        </authorList>
    </citation>
    <scope>NUCLEOTIDE SEQUENCE</scope>
</reference>
<dbReference type="PIRSF" id="PIRSF005295">
    <property type="entry name" value="UCP005295_TatD"/>
    <property type="match status" value="1"/>
</dbReference>
<dbReference type="AlphaFoldDB" id="A0A0F9GEP7"/>
<sequence>MTIIEPHIHMYSRTTDDYQAMYAAGIRACVEPSFWLGADRRYAGTFFDYFRLVLDFETERARRFGIDHYAAIGYNPKEAENTALVDEVLAGIDEYLAHPRCVALGEIGFNNITDSEEYAYRRQLEIAAERDMQVIVHLPHLNKPAGIARCMKVIREVGFPEERIYLDHNTEDTMAQARDTDCWVGLTVYPISKLTPERVSAIIRQYGATKTIVAGSADWGISDPLSLVKVVDYLAADGHDPDTINKLVYANAMEFYGRSDNWKPQLDLVPPDPRTFQR</sequence>
<dbReference type="EMBL" id="LAZR01026708">
    <property type="protein sequence ID" value="KKL67905.1"/>
    <property type="molecule type" value="Genomic_DNA"/>
</dbReference>
<comment type="caution">
    <text evidence="1">The sequence shown here is derived from an EMBL/GenBank/DDBJ whole genome shotgun (WGS) entry which is preliminary data.</text>
</comment>
<organism evidence="1">
    <name type="scientific">marine sediment metagenome</name>
    <dbReference type="NCBI Taxonomy" id="412755"/>
    <lineage>
        <taxon>unclassified sequences</taxon>
        <taxon>metagenomes</taxon>
        <taxon>ecological metagenomes</taxon>
    </lineage>
</organism>